<feature type="domain" description="OBG-type G" evidence="7">
    <location>
        <begin position="163"/>
        <end position="329"/>
    </location>
</feature>
<dbReference type="Proteomes" id="UP000812961">
    <property type="component" value="Unassembled WGS sequence"/>
</dbReference>
<comment type="similarity">
    <text evidence="1 5">Belongs to the TRAFAC class OBG-HflX-like GTPase superfamily. OBG GTPase family.</text>
</comment>
<evidence type="ECO:0000256" key="6">
    <source>
        <dbReference type="SAM" id="MobiDB-lite"/>
    </source>
</evidence>
<comment type="caution">
    <text evidence="9">The sequence shown here is derived from an EMBL/GenBank/DDBJ whole genome shotgun (WGS) entry which is preliminary data.</text>
</comment>
<feature type="binding site" evidence="5">
    <location>
        <begin position="216"/>
        <end position="219"/>
    </location>
    <ligand>
        <name>GTP</name>
        <dbReference type="ChEBI" id="CHEBI:37565"/>
    </ligand>
</feature>
<dbReference type="InterPro" id="IPR014100">
    <property type="entry name" value="GTP-bd_Obg/CgtA"/>
</dbReference>
<feature type="binding site" evidence="5">
    <location>
        <begin position="169"/>
        <end position="176"/>
    </location>
    <ligand>
        <name>GTP</name>
        <dbReference type="ChEBI" id="CHEBI:37565"/>
    </ligand>
</feature>
<feature type="binding site" evidence="5">
    <location>
        <begin position="310"/>
        <end position="312"/>
    </location>
    <ligand>
        <name>GTP</name>
        <dbReference type="ChEBI" id="CHEBI:37565"/>
    </ligand>
</feature>
<feature type="compositionally biased region" description="Acidic residues" evidence="6">
    <location>
        <begin position="340"/>
        <end position="355"/>
    </location>
</feature>
<evidence type="ECO:0000256" key="5">
    <source>
        <dbReference type="HAMAP-Rule" id="MF_01454"/>
    </source>
</evidence>
<keyword evidence="5" id="KW-0963">Cytoplasm</keyword>
<keyword evidence="5" id="KW-0479">Metal-binding</keyword>
<dbReference type="RefSeq" id="WP_220251504.1">
    <property type="nucleotide sequence ID" value="NZ_JAICCF010000003.1"/>
</dbReference>
<evidence type="ECO:0000256" key="1">
    <source>
        <dbReference type="ARBA" id="ARBA00007699"/>
    </source>
</evidence>
<keyword evidence="3 5" id="KW-0460">Magnesium</keyword>
<dbReference type="EMBL" id="JAICCF010000003">
    <property type="protein sequence ID" value="MBW8686187.1"/>
    <property type="molecule type" value="Genomic_DNA"/>
</dbReference>
<evidence type="ECO:0000256" key="3">
    <source>
        <dbReference type="ARBA" id="ARBA00022842"/>
    </source>
</evidence>
<dbReference type="InterPro" id="IPR006074">
    <property type="entry name" value="GTP1-OBG_CS"/>
</dbReference>
<reference evidence="9 10" key="1">
    <citation type="submission" date="2021-08" db="EMBL/GenBank/DDBJ databases">
        <title>The genome sequence of Chitinophaga sp. B61.</title>
        <authorList>
            <person name="Zhang X."/>
        </authorList>
    </citation>
    <scope>NUCLEOTIDE SEQUENCE [LARGE SCALE GENOMIC DNA]</scope>
    <source>
        <strain evidence="9 10">B61</strain>
    </source>
</reference>
<dbReference type="SUPFAM" id="SSF82051">
    <property type="entry name" value="Obg GTP-binding protein N-terminal domain"/>
    <property type="match status" value="1"/>
</dbReference>
<dbReference type="InterPro" id="IPR045086">
    <property type="entry name" value="OBG_GTPase"/>
</dbReference>
<dbReference type="InterPro" id="IPR027417">
    <property type="entry name" value="P-loop_NTPase"/>
</dbReference>
<dbReference type="SUPFAM" id="SSF52540">
    <property type="entry name" value="P-loop containing nucleoside triphosphate hydrolases"/>
    <property type="match status" value="1"/>
</dbReference>
<dbReference type="InterPro" id="IPR006073">
    <property type="entry name" value="GTP-bd"/>
</dbReference>
<keyword evidence="10" id="KW-1185">Reference proteome</keyword>
<feature type="binding site" evidence="5">
    <location>
        <position position="196"/>
    </location>
    <ligand>
        <name>Mg(2+)</name>
        <dbReference type="ChEBI" id="CHEBI:18420"/>
    </ligand>
</feature>
<dbReference type="PRINTS" id="PR00326">
    <property type="entry name" value="GTP1OBG"/>
</dbReference>
<dbReference type="PROSITE" id="PS00905">
    <property type="entry name" value="GTP1_OBG"/>
    <property type="match status" value="1"/>
</dbReference>
<dbReference type="InterPro" id="IPR036726">
    <property type="entry name" value="GTP1_OBG_dom_sf"/>
</dbReference>
<dbReference type="PANTHER" id="PTHR11702">
    <property type="entry name" value="DEVELOPMENTALLY REGULATED GTP-BINDING PROTEIN-RELATED"/>
    <property type="match status" value="1"/>
</dbReference>
<comment type="cofactor">
    <cofactor evidence="5">
        <name>Mg(2+)</name>
        <dbReference type="ChEBI" id="CHEBI:18420"/>
    </cofactor>
</comment>
<dbReference type="PROSITE" id="PS51710">
    <property type="entry name" value="G_OBG"/>
    <property type="match status" value="1"/>
</dbReference>
<dbReference type="HAMAP" id="MF_01454">
    <property type="entry name" value="GTPase_Obg"/>
    <property type="match status" value="1"/>
</dbReference>
<comment type="function">
    <text evidence="5">An essential GTPase which binds GTP, GDP and possibly (p)ppGpp with moderate affinity, with high nucleotide exchange rates and a fairly low GTP hydrolysis rate. Plays a role in control of the cell cycle, stress response, ribosome biogenesis and in those bacteria that undergo differentiation, in morphogenesis control.</text>
</comment>
<evidence type="ECO:0000256" key="2">
    <source>
        <dbReference type="ARBA" id="ARBA00022741"/>
    </source>
</evidence>
<evidence type="ECO:0000256" key="4">
    <source>
        <dbReference type="ARBA" id="ARBA00023134"/>
    </source>
</evidence>
<evidence type="ECO:0000313" key="9">
    <source>
        <dbReference type="EMBL" id="MBW8686187.1"/>
    </source>
</evidence>
<feature type="compositionally biased region" description="Polar residues" evidence="6">
    <location>
        <begin position="328"/>
        <end position="337"/>
    </location>
</feature>
<dbReference type="PROSITE" id="PS51883">
    <property type="entry name" value="OBG"/>
    <property type="match status" value="1"/>
</dbReference>
<dbReference type="Pfam" id="PF01926">
    <property type="entry name" value="MMR_HSR1"/>
    <property type="match status" value="1"/>
</dbReference>
<dbReference type="InterPro" id="IPR006169">
    <property type="entry name" value="GTP1_OBG_dom"/>
</dbReference>
<protein>
    <recommendedName>
        <fullName evidence="5">GTPase Obg</fullName>
        <ecNumber evidence="5">3.6.5.-</ecNumber>
    </recommendedName>
    <alternativeName>
        <fullName evidence="5">GTP-binding protein Obg</fullName>
    </alternativeName>
</protein>
<dbReference type="Gene3D" id="2.70.210.12">
    <property type="entry name" value="GTP1/OBG domain"/>
    <property type="match status" value="1"/>
</dbReference>
<keyword evidence="5" id="KW-0378">Hydrolase</keyword>
<feature type="domain" description="Obg" evidence="8">
    <location>
        <begin position="4"/>
        <end position="162"/>
    </location>
</feature>
<keyword evidence="4 5" id="KW-0342">GTP-binding</keyword>
<dbReference type="NCBIfam" id="NF008956">
    <property type="entry name" value="PRK12299.1"/>
    <property type="match status" value="1"/>
</dbReference>
<keyword evidence="2 5" id="KW-0547">Nucleotide-binding</keyword>
<dbReference type="PANTHER" id="PTHR11702:SF31">
    <property type="entry name" value="MITOCHONDRIAL RIBOSOME-ASSOCIATED GTPASE 2"/>
    <property type="match status" value="1"/>
</dbReference>
<name>A0ABS7GET6_9BACT</name>
<evidence type="ECO:0000259" key="7">
    <source>
        <dbReference type="PROSITE" id="PS51710"/>
    </source>
</evidence>
<feature type="binding site" evidence="5">
    <location>
        <begin position="283"/>
        <end position="286"/>
    </location>
    <ligand>
        <name>GTP</name>
        <dbReference type="ChEBI" id="CHEBI:37565"/>
    </ligand>
</feature>
<feature type="binding site" evidence="5">
    <location>
        <begin position="194"/>
        <end position="198"/>
    </location>
    <ligand>
        <name>GTP</name>
        <dbReference type="ChEBI" id="CHEBI:37565"/>
    </ligand>
</feature>
<gene>
    <name evidence="9" type="primary">obgE</name>
    <name evidence="5" type="synonym">obg</name>
    <name evidence="9" type="ORF">K1Y79_17750</name>
</gene>
<dbReference type="NCBIfam" id="NF008955">
    <property type="entry name" value="PRK12297.1"/>
    <property type="match status" value="1"/>
</dbReference>
<sequence>MERGNFVDYIRIFAKSGKGGAGSSHFMRTKYNPEAGPDGGDGGRGGHIILRGNSQLWTLLHLRWYKNVVAEDGGNGRDNNSTGKNGEDVIIEVPLGTQAFDEETGDLEAEILHHGEEVIWIPGGQGGRGNSYFKSATNQAPEYAQPGMPSIEGWKVLELKILADVGLVGFPNAGKSTLLSTITAARPKIADYAFTTLTPNLGMVPYRNDRSFAIADLPGIIEGAHEGKGLGHRFLRHIERNSVLLFLIPADSDDHRKDFDVLVNELEQYNPELLDKQFLLAISKSDMLDDELKEAIAEELPEDVPHVFISSVTQQGLSELKDMLWQALNSDTQQVRGPQQEEEDDDEDDEAEEEA</sequence>
<dbReference type="InterPro" id="IPR031167">
    <property type="entry name" value="G_OBG"/>
</dbReference>
<dbReference type="EC" id="3.6.5.-" evidence="5"/>
<proteinExistence type="inferred from homology"/>
<comment type="subcellular location">
    <subcellularLocation>
        <location evidence="5">Cytoplasm</location>
    </subcellularLocation>
</comment>
<dbReference type="NCBIfam" id="TIGR02729">
    <property type="entry name" value="Obg_CgtA"/>
    <property type="match status" value="1"/>
</dbReference>
<dbReference type="PIRSF" id="PIRSF002401">
    <property type="entry name" value="GTP_bd_Obg/CgtA"/>
    <property type="match status" value="1"/>
</dbReference>
<evidence type="ECO:0000259" key="8">
    <source>
        <dbReference type="PROSITE" id="PS51883"/>
    </source>
</evidence>
<evidence type="ECO:0000313" key="10">
    <source>
        <dbReference type="Proteomes" id="UP000812961"/>
    </source>
</evidence>
<dbReference type="Gene3D" id="3.40.50.300">
    <property type="entry name" value="P-loop containing nucleotide triphosphate hydrolases"/>
    <property type="match status" value="1"/>
</dbReference>
<comment type="subunit">
    <text evidence="5">Monomer.</text>
</comment>
<feature type="binding site" evidence="5">
    <location>
        <position position="176"/>
    </location>
    <ligand>
        <name>Mg(2+)</name>
        <dbReference type="ChEBI" id="CHEBI:18420"/>
    </ligand>
</feature>
<dbReference type="CDD" id="cd01898">
    <property type="entry name" value="Obg"/>
    <property type="match status" value="1"/>
</dbReference>
<accession>A0ABS7GET6</accession>
<organism evidence="9 10">
    <name type="scientific">Chitinophaga rhizophila</name>
    <dbReference type="NCBI Taxonomy" id="2866212"/>
    <lineage>
        <taxon>Bacteria</taxon>
        <taxon>Pseudomonadati</taxon>
        <taxon>Bacteroidota</taxon>
        <taxon>Chitinophagia</taxon>
        <taxon>Chitinophagales</taxon>
        <taxon>Chitinophagaceae</taxon>
        <taxon>Chitinophaga</taxon>
    </lineage>
</organism>
<feature type="region of interest" description="Disordered" evidence="6">
    <location>
        <begin position="328"/>
        <end position="355"/>
    </location>
</feature>
<dbReference type="Pfam" id="PF01018">
    <property type="entry name" value="GTP1_OBG"/>
    <property type="match status" value="1"/>
</dbReference>